<comment type="caution">
    <text evidence="2">The sequence shown here is derived from an EMBL/GenBank/DDBJ whole genome shotgun (WGS) entry which is preliminary data.</text>
</comment>
<reference evidence="2 3" key="1">
    <citation type="journal article" date="2019" name="Int. J. Syst. Evol. Microbiol.">
        <title>The Global Catalogue of Microorganisms (GCM) 10K type strain sequencing project: providing services to taxonomists for standard genome sequencing and annotation.</title>
        <authorList>
            <consortium name="The Broad Institute Genomics Platform"/>
            <consortium name="The Broad Institute Genome Sequencing Center for Infectious Disease"/>
            <person name="Wu L."/>
            <person name="Ma J."/>
        </authorList>
    </citation>
    <scope>NUCLEOTIDE SEQUENCE [LARGE SCALE GENOMIC DNA]</scope>
    <source>
        <strain evidence="2 3">IBRC-M 10256</strain>
    </source>
</reference>
<evidence type="ECO:0000313" key="2">
    <source>
        <dbReference type="EMBL" id="MFC3959335.1"/>
    </source>
</evidence>
<dbReference type="AlphaFoldDB" id="A0ABD5NRG1"/>
<organism evidence="2 3">
    <name type="scientific">Halovivax cerinus</name>
    <dbReference type="NCBI Taxonomy" id="1487865"/>
    <lineage>
        <taxon>Archaea</taxon>
        <taxon>Methanobacteriati</taxon>
        <taxon>Methanobacteriota</taxon>
        <taxon>Stenosarchaea group</taxon>
        <taxon>Halobacteria</taxon>
        <taxon>Halobacteriales</taxon>
        <taxon>Natrialbaceae</taxon>
        <taxon>Halovivax</taxon>
    </lineage>
</organism>
<protein>
    <submittedName>
        <fullName evidence="2">Uncharacterized protein</fullName>
    </submittedName>
</protein>
<proteinExistence type="predicted"/>
<dbReference type="Proteomes" id="UP001595846">
    <property type="component" value="Unassembled WGS sequence"/>
</dbReference>
<gene>
    <name evidence="2" type="ORF">ACFOUR_13300</name>
</gene>
<keyword evidence="1" id="KW-0812">Transmembrane</keyword>
<keyword evidence="3" id="KW-1185">Reference proteome</keyword>
<dbReference type="EMBL" id="JBHSAQ010000011">
    <property type="protein sequence ID" value="MFC3959335.1"/>
    <property type="molecule type" value="Genomic_DNA"/>
</dbReference>
<accession>A0ABD5NRG1</accession>
<keyword evidence="1" id="KW-1133">Transmembrane helix</keyword>
<dbReference type="RefSeq" id="WP_256532884.1">
    <property type="nucleotide sequence ID" value="NZ_CP101824.1"/>
</dbReference>
<keyword evidence="1" id="KW-0472">Membrane</keyword>
<sequence length="80" mass="7397">MDDDTASRRSIVGLGALASFCCLGPGGAAVAGGTAATSGGAAVGLGAGVVEALFVGLAILLVGAAVRWRTGCGSCEASGA</sequence>
<dbReference type="GeneID" id="73901990"/>
<name>A0ABD5NRG1_9EURY</name>
<feature type="transmembrane region" description="Helical" evidence="1">
    <location>
        <begin position="41"/>
        <end position="66"/>
    </location>
</feature>
<evidence type="ECO:0000313" key="3">
    <source>
        <dbReference type="Proteomes" id="UP001595846"/>
    </source>
</evidence>
<evidence type="ECO:0000256" key="1">
    <source>
        <dbReference type="SAM" id="Phobius"/>
    </source>
</evidence>